<evidence type="ECO:0000313" key="2">
    <source>
        <dbReference type="Proteomes" id="UP000199754"/>
    </source>
</evidence>
<dbReference type="Gene3D" id="3.40.50.150">
    <property type="entry name" value="Vaccinia Virus protein VP39"/>
    <property type="match status" value="1"/>
</dbReference>
<dbReference type="GO" id="GO:0008168">
    <property type="term" value="F:methyltransferase activity"/>
    <property type="evidence" value="ECO:0007669"/>
    <property type="project" value="UniProtKB-KW"/>
</dbReference>
<sequence>MDSTTDAAPSPQPSIKSRGLQFPKAAFMTPAIRTALRKNTYENALVTACGRTALPEDTVLDIGAGFGAVSATLARLQKVRMVHALEANPELATYLSGMFALNNIENATVISGALGKRKGTADFYMRKNPAMSSLIEREDSPAETIGKITVQNAKTLMKSLSPTLVVVDVQGAEADLVPDLDLTGLRAAVVKLHPRWIGPAGVDAIFAAMMEAGLKYYARGSSGKIVAFRRTWPTA</sequence>
<dbReference type="NCBIfam" id="TIGR01444">
    <property type="entry name" value="fkbM_fam"/>
    <property type="match status" value="1"/>
</dbReference>
<organism evidence="1 2">
    <name type="scientific">Pseudosulfitobacter pseudonitzschiae</name>
    <dbReference type="NCBI Taxonomy" id="1402135"/>
    <lineage>
        <taxon>Bacteria</taxon>
        <taxon>Pseudomonadati</taxon>
        <taxon>Pseudomonadota</taxon>
        <taxon>Alphaproteobacteria</taxon>
        <taxon>Rhodobacterales</taxon>
        <taxon>Roseobacteraceae</taxon>
        <taxon>Pseudosulfitobacter</taxon>
    </lineage>
</organism>
<reference evidence="1 2" key="1">
    <citation type="submission" date="2017-07" db="EMBL/GenBank/DDBJ databases">
        <title>Genome Sequence of Sulfitobacter pseudonitzschiae Strain SMR1 Isolated from a culture of the Diatom Skeletonema marinoi.</title>
        <authorList>
            <person name="Topel M."/>
            <person name="Pinder M.I.M."/>
            <person name="Johansson O.N."/>
            <person name="Kourtchenko O."/>
            <person name="Godhe A."/>
            <person name="Clarke A.K."/>
        </authorList>
    </citation>
    <scope>NUCLEOTIDE SEQUENCE [LARGE SCALE GENOMIC DNA]</scope>
    <source>
        <strain evidence="1 2">SMR1</strain>
    </source>
</reference>
<dbReference type="InterPro" id="IPR029063">
    <property type="entry name" value="SAM-dependent_MTases_sf"/>
</dbReference>
<accession>A0A221K1B6</accession>
<proteinExistence type="predicted"/>
<dbReference type="Proteomes" id="UP000199754">
    <property type="component" value="Chromosome"/>
</dbReference>
<keyword evidence="1" id="KW-0808">Transferase</keyword>
<dbReference type="OrthoDB" id="456767at2"/>
<dbReference type="CDD" id="cd02440">
    <property type="entry name" value="AdoMet_MTases"/>
    <property type="match status" value="1"/>
</dbReference>
<dbReference type="SUPFAM" id="SSF53335">
    <property type="entry name" value="S-adenosyl-L-methionine-dependent methyltransferases"/>
    <property type="match status" value="1"/>
</dbReference>
<name>A0A221K1B6_9RHOB</name>
<evidence type="ECO:0000313" key="1">
    <source>
        <dbReference type="EMBL" id="ASM72617.1"/>
    </source>
</evidence>
<dbReference type="STRING" id="1402135.SAMN05444149_101366"/>
<protein>
    <submittedName>
        <fullName evidence="1">FkbM_fam: methyltransferase, FkbM family</fullName>
    </submittedName>
</protein>
<dbReference type="KEGG" id="spse:SULPSESMR1_01809"/>
<dbReference type="InterPro" id="IPR006342">
    <property type="entry name" value="FkbM_mtfrase"/>
</dbReference>
<dbReference type="RefSeq" id="WP_089420502.1">
    <property type="nucleotide sequence ID" value="NZ_CP022415.1"/>
</dbReference>
<dbReference type="GO" id="GO:0032259">
    <property type="term" value="P:methylation"/>
    <property type="evidence" value="ECO:0007669"/>
    <property type="project" value="UniProtKB-KW"/>
</dbReference>
<gene>
    <name evidence="1" type="ORF">SULPSESMR1_01809</name>
</gene>
<dbReference type="EMBL" id="CP022415">
    <property type="protein sequence ID" value="ASM72617.1"/>
    <property type="molecule type" value="Genomic_DNA"/>
</dbReference>
<keyword evidence="2" id="KW-1185">Reference proteome</keyword>
<dbReference type="AlphaFoldDB" id="A0A221K1B6"/>
<keyword evidence="1" id="KW-0489">Methyltransferase</keyword>